<accession>F4QG07</accession>
<protein>
    <recommendedName>
        <fullName evidence="1">DUF6927 domain-containing protein</fullName>
    </recommendedName>
</protein>
<name>F4QG07_9CAUL</name>
<evidence type="ECO:0000259" key="1">
    <source>
        <dbReference type="Pfam" id="PF21992"/>
    </source>
</evidence>
<dbReference type="Proteomes" id="UP000006512">
    <property type="component" value="Unassembled WGS sequence"/>
</dbReference>
<proteinExistence type="predicted"/>
<evidence type="ECO:0000313" key="3">
    <source>
        <dbReference type="Proteomes" id="UP000006512"/>
    </source>
</evidence>
<feature type="domain" description="DUF6927" evidence="1">
    <location>
        <begin position="67"/>
        <end position="146"/>
    </location>
</feature>
<sequence length="157" mass="17900">MNRRVYYAAAERILTADTKRSVFAIVCLVKWAPRARDGYIFGYKDLDETVGPCERDCPAGILDLLTPTEYPYAVKWREDCRANLAVRAIQAKKPKPSLGQNLILAEPMCFTDGQKLSRFRVTTLPRRRGFVYQSLENGGFYRMPKLATVDYRLEAPG</sequence>
<dbReference type="HOGENOM" id="CLU_119433_0_0_5"/>
<keyword evidence="3" id="KW-1185">Reference proteome</keyword>
<dbReference type="eggNOG" id="ENOG502ZD18">
    <property type="taxonomic scope" value="Bacteria"/>
</dbReference>
<organism evidence="2 3">
    <name type="scientific">Asticcacaulis biprosthecium C19</name>
    <dbReference type="NCBI Taxonomy" id="715226"/>
    <lineage>
        <taxon>Bacteria</taxon>
        <taxon>Pseudomonadati</taxon>
        <taxon>Pseudomonadota</taxon>
        <taxon>Alphaproteobacteria</taxon>
        <taxon>Caulobacterales</taxon>
        <taxon>Caulobacteraceae</taxon>
        <taxon>Asticcacaulis</taxon>
    </lineage>
</organism>
<dbReference type="Pfam" id="PF21992">
    <property type="entry name" value="DUF6927"/>
    <property type="match status" value="1"/>
</dbReference>
<gene>
    <name evidence="2" type="ORF">ABI_00500</name>
</gene>
<dbReference type="InterPro" id="IPR053845">
    <property type="entry name" value="DUF6927"/>
</dbReference>
<dbReference type="EMBL" id="GL883076">
    <property type="protein sequence ID" value="EGF93818.1"/>
    <property type="molecule type" value="Genomic_DNA"/>
</dbReference>
<evidence type="ECO:0000313" key="2">
    <source>
        <dbReference type="EMBL" id="EGF93818.1"/>
    </source>
</evidence>
<dbReference type="AlphaFoldDB" id="F4QG07"/>
<reference evidence="3" key="1">
    <citation type="submission" date="2011-03" db="EMBL/GenBank/DDBJ databases">
        <title>Draft genome sequence of Brevundimonas diminuta.</title>
        <authorList>
            <person name="Brown P.J.B."/>
            <person name="Buechlein A."/>
            <person name="Hemmerich C."/>
            <person name="Brun Y.V."/>
        </authorList>
    </citation>
    <scope>NUCLEOTIDE SEQUENCE [LARGE SCALE GENOMIC DNA]</scope>
    <source>
        <strain evidence="3">C19</strain>
    </source>
</reference>
<dbReference type="STRING" id="715226.ABI_00500"/>